<evidence type="ECO:0000313" key="2">
    <source>
        <dbReference type="EMBL" id="ETW75938.1"/>
    </source>
</evidence>
<gene>
    <name evidence="2" type="ORF">HETIRDRAFT_455572</name>
</gene>
<name>W4JQX2_HETIT</name>
<dbReference type="KEGG" id="hir:HETIRDRAFT_455572"/>
<proteinExistence type="predicted"/>
<dbReference type="AlphaFoldDB" id="W4JQX2"/>
<dbReference type="Proteomes" id="UP000030671">
    <property type="component" value="Unassembled WGS sequence"/>
</dbReference>
<accession>W4JQX2</accession>
<reference evidence="2 3" key="1">
    <citation type="journal article" date="2012" name="New Phytol.">
        <title>Insight into trade-off between wood decay and parasitism from the genome of a fungal forest pathogen.</title>
        <authorList>
            <person name="Olson A."/>
            <person name="Aerts A."/>
            <person name="Asiegbu F."/>
            <person name="Belbahri L."/>
            <person name="Bouzid O."/>
            <person name="Broberg A."/>
            <person name="Canback B."/>
            <person name="Coutinho P.M."/>
            <person name="Cullen D."/>
            <person name="Dalman K."/>
            <person name="Deflorio G."/>
            <person name="van Diepen L.T."/>
            <person name="Dunand C."/>
            <person name="Duplessis S."/>
            <person name="Durling M."/>
            <person name="Gonthier P."/>
            <person name="Grimwood J."/>
            <person name="Fossdal C.G."/>
            <person name="Hansson D."/>
            <person name="Henrissat B."/>
            <person name="Hietala A."/>
            <person name="Himmelstrand K."/>
            <person name="Hoffmeister D."/>
            <person name="Hogberg N."/>
            <person name="James T.Y."/>
            <person name="Karlsson M."/>
            <person name="Kohler A."/>
            <person name="Kues U."/>
            <person name="Lee Y.H."/>
            <person name="Lin Y.C."/>
            <person name="Lind M."/>
            <person name="Lindquist E."/>
            <person name="Lombard V."/>
            <person name="Lucas S."/>
            <person name="Lunden K."/>
            <person name="Morin E."/>
            <person name="Murat C."/>
            <person name="Park J."/>
            <person name="Raffaello T."/>
            <person name="Rouze P."/>
            <person name="Salamov A."/>
            <person name="Schmutz J."/>
            <person name="Solheim H."/>
            <person name="Stahlberg J."/>
            <person name="Velez H."/>
            <person name="de Vries R.P."/>
            <person name="Wiebenga A."/>
            <person name="Woodward S."/>
            <person name="Yakovlev I."/>
            <person name="Garbelotto M."/>
            <person name="Martin F."/>
            <person name="Grigoriev I.V."/>
            <person name="Stenlid J."/>
        </authorList>
    </citation>
    <scope>NUCLEOTIDE SEQUENCE [LARGE SCALE GENOMIC DNA]</scope>
    <source>
        <strain evidence="2 3">TC 32-1</strain>
    </source>
</reference>
<dbReference type="EMBL" id="KI925465">
    <property type="protein sequence ID" value="ETW75938.1"/>
    <property type="molecule type" value="Genomic_DNA"/>
</dbReference>
<organism evidence="2 3">
    <name type="scientific">Heterobasidion irregulare (strain TC 32-1)</name>
    <dbReference type="NCBI Taxonomy" id="747525"/>
    <lineage>
        <taxon>Eukaryota</taxon>
        <taxon>Fungi</taxon>
        <taxon>Dikarya</taxon>
        <taxon>Basidiomycota</taxon>
        <taxon>Agaricomycotina</taxon>
        <taxon>Agaricomycetes</taxon>
        <taxon>Russulales</taxon>
        <taxon>Bondarzewiaceae</taxon>
        <taxon>Heterobasidion</taxon>
        <taxon>Heterobasidion annosum species complex</taxon>
    </lineage>
</organism>
<dbReference type="InParanoid" id="W4JQX2"/>
<feature type="region of interest" description="Disordered" evidence="1">
    <location>
        <begin position="1"/>
        <end position="25"/>
    </location>
</feature>
<evidence type="ECO:0000313" key="3">
    <source>
        <dbReference type="Proteomes" id="UP000030671"/>
    </source>
</evidence>
<protein>
    <submittedName>
        <fullName evidence="2">Uncharacterized protein</fullName>
    </submittedName>
</protein>
<keyword evidence="3" id="KW-1185">Reference proteome</keyword>
<dbReference type="HOGENOM" id="CLU_1475354_0_0_1"/>
<sequence>MPPPSAGTVSTPAHTVPPAPSSISTRPQLALSHARCSCVHICPRSPHPRPSRLSPPPRAICHVPARPPSALPCSDPRQPVPGGLLPYAYLTPSSPGAHHARTHTRVPRRGAYASVPLSSSLPPSPPSTIRRLGLSAPQPPTVHAVPFFSVDRPLLRSVPSPCSVLFFLFRSIFPFRSIFSVPL</sequence>
<dbReference type="GeneID" id="20676633"/>
<dbReference type="RefSeq" id="XP_009552174.1">
    <property type="nucleotide sequence ID" value="XM_009553879.1"/>
</dbReference>
<evidence type="ECO:0000256" key="1">
    <source>
        <dbReference type="SAM" id="MobiDB-lite"/>
    </source>
</evidence>